<sequence length="152" mass="16384">METFEMIKSRKAVRQYTGQISDEQLNNILLAANAGSVGLGKFEDYRLTVIQKPEVLSKLTGIYDAPTVIVVSSTNNGLMEGNSAGTIVHNMELAAENQGLGANYNMACLGSIPENVIPDGFKPLFAMTLGQTTETFTPRNISLSKIATNIVK</sequence>
<name>A0A386PXE6_9LACO</name>
<evidence type="ECO:0000313" key="2">
    <source>
        <dbReference type="Proteomes" id="UP000267208"/>
    </source>
</evidence>
<dbReference type="SUPFAM" id="SSF55469">
    <property type="entry name" value="FMN-dependent nitroreductase-like"/>
    <property type="match status" value="1"/>
</dbReference>
<reference evidence="2" key="1">
    <citation type="submission" date="2018-08" db="EMBL/GenBank/DDBJ databases">
        <title>Genome of Lactobacillus sp. HBUAS52074.</title>
        <authorList>
            <person name="Guo Z."/>
            <person name="Zhang Z.D."/>
        </authorList>
    </citation>
    <scope>NUCLEOTIDE SEQUENCE [LARGE SCALE GENOMIC DNA]</scope>
    <source>
        <strain evidence="2">HBUAS52074</strain>
    </source>
</reference>
<dbReference type="Gene3D" id="3.40.109.10">
    <property type="entry name" value="NADH Oxidase"/>
    <property type="match status" value="1"/>
</dbReference>
<dbReference type="AlphaFoldDB" id="A0A386PXE6"/>
<dbReference type="GO" id="GO:0016491">
    <property type="term" value="F:oxidoreductase activity"/>
    <property type="evidence" value="ECO:0007669"/>
    <property type="project" value="InterPro"/>
</dbReference>
<gene>
    <name evidence="1" type="ORF">D1B17_11620</name>
</gene>
<dbReference type="OrthoDB" id="9783470at2"/>
<accession>A0A386PXE6</accession>
<keyword evidence="2" id="KW-1185">Reference proteome</keyword>
<protein>
    <submittedName>
        <fullName evidence="1">Nitroreductase</fullName>
    </submittedName>
</protein>
<proteinExistence type="predicted"/>
<dbReference type="RefSeq" id="WP_120143673.1">
    <property type="nucleotide sequence ID" value="NZ_CP031933.2"/>
</dbReference>
<evidence type="ECO:0000313" key="1">
    <source>
        <dbReference type="EMBL" id="AYE39240.1"/>
    </source>
</evidence>
<dbReference type="InterPro" id="IPR000415">
    <property type="entry name" value="Nitroreductase-like"/>
</dbReference>
<dbReference type="KEGG" id="lzh:D1B17_11620"/>
<dbReference type="EMBL" id="CP031933">
    <property type="protein sequence ID" value="AYE39240.1"/>
    <property type="molecule type" value="Genomic_DNA"/>
</dbReference>
<organism evidence="1 2">
    <name type="scientific">Companilactobacillus zhachilii</name>
    <dbReference type="NCBI Taxonomy" id="2304606"/>
    <lineage>
        <taxon>Bacteria</taxon>
        <taxon>Bacillati</taxon>
        <taxon>Bacillota</taxon>
        <taxon>Bacilli</taxon>
        <taxon>Lactobacillales</taxon>
        <taxon>Lactobacillaceae</taxon>
        <taxon>Companilactobacillus</taxon>
    </lineage>
</organism>
<dbReference type="Proteomes" id="UP000267208">
    <property type="component" value="Chromosome"/>
</dbReference>